<gene>
    <name evidence="1" type="ORF">CPT75_20235</name>
</gene>
<comment type="caution">
    <text evidence="1">The sequence shown here is derived from an EMBL/GenBank/DDBJ whole genome shotgun (WGS) entry which is preliminary data.</text>
</comment>
<keyword evidence="2" id="KW-1185">Reference proteome</keyword>
<protein>
    <recommendedName>
        <fullName evidence="3">N-acetylglucosaminyl deacetylase, LmbE family</fullName>
    </recommendedName>
</protein>
<reference evidence="1 2" key="1">
    <citation type="submission" date="2017-09" db="EMBL/GenBank/DDBJ databases">
        <title>High-quality draft genome sequence of Butyrivibrio fibrisolvens INBov1, isolated from cow rumen.</title>
        <authorList>
            <person name="Rodriguez Hernaez J."/>
            <person name="Rivarola M."/>
            <person name="Paniego N."/>
            <person name="Cravero S."/>
            <person name="Ceron Cucchi M."/>
            <person name="Martinez M.C."/>
        </authorList>
    </citation>
    <scope>NUCLEOTIDE SEQUENCE [LARGE SCALE GENOMIC DNA]</scope>
    <source>
        <strain evidence="1 2">INBov1</strain>
    </source>
</reference>
<organism evidence="1 2">
    <name type="scientific">Butyrivibrio fibrisolvens</name>
    <dbReference type="NCBI Taxonomy" id="831"/>
    <lineage>
        <taxon>Bacteria</taxon>
        <taxon>Bacillati</taxon>
        <taxon>Bacillota</taxon>
        <taxon>Clostridia</taxon>
        <taxon>Lachnospirales</taxon>
        <taxon>Lachnospiraceae</taxon>
        <taxon>Butyrivibrio</taxon>
    </lineage>
</organism>
<evidence type="ECO:0008006" key="3">
    <source>
        <dbReference type="Google" id="ProtNLM"/>
    </source>
</evidence>
<sequence>MMLMKQFTVKESDRILIIAPHPDDESIGCGGLISLYPSQCDIVVMTDGSLGDTAVIPSEMKEIRKKEFLNAMSLLKIGHSKMMNYSDGELINYPACMDDIRFDLYSKVLVPYFKETHSDHIATYKSAVEAINRLDHTTVELWQYETRGATCDESFYLDISEVIENKLKLISCYKSQVSLYDYVSFSKSLASYHACKKGAAGRYFEAFIPVTGKENSDNDAGVLADLRRKNEILEKWMSLKVSGIELADYLLPRYKSIAVYGCGYFGKMLSADLEQSGIEIAFFVDRNKKSDESGITIVAPKDAVSADVLIISNMNGADSIKEEMNNKNYKDVMTLWELLIKAGTTNQ</sequence>
<name>A0A317G7T9_BUTFI</name>
<dbReference type="SUPFAM" id="SSF102588">
    <property type="entry name" value="LmbE-like"/>
    <property type="match status" value="1"/>
</dbReference>
<evidence type="ECO:0000313" key="1">
    <source>
        <dbReference type="EMBL" id="PWT29261.1"/>
    </source>
</evidence>
<evidence type="ECO:0000313" key="2">
    <source>
        <dbReference type="Proteomes" id="UP000245488"/>
    </source>
</evidence>
<dbReference type="InterPro" id="IPR024078">
    <property type="entry name" value="LmbE-like_dom_sf"/>
</dbReference>
<dbReference type="AlphaFoldDB" id="A0A317G7T9"/>
<dbReference type="PANTHER" id="PTHR12993">
    <property type="entry name" value="N-ACETYLGLUCOSAMINYL-PHOSPHATIDYLINOSITOL DE-N-ACETYLASE-RELATED"/>
    <property type="match status" value="1"/>
</dbReference>
<dbReference type="Gene3D" id="3.40.50.10320">
    <property type="entry name" value="LmbE-like"/>
    <property type="match status" value="1"/>
</dbReference>
<dbReference type="InterPro" id="IPR003737">
    <property type="entry name" value="GlcNAc_PI_deacetylase-related"/>
</dbReference>
<dbReference type="GO" id="GO:0016811">
    <property type="term" value="F:hydrolase activity, acting on carbon-nitrogen (but not peptide) bonds, in linear amides"/>
    <property type="evidence" value="ECO:0007669"/>
    <property type="project" value="TreeGrafter"/>
</dbReference>
<proteinExistence type="predicted"/>
<dbReference type="EMBL" id="NXNG01000001">
    <property type="protein sequence ID" value="PWT29261.1"/>
    <property type="molecule type" value="Genomic_DNA"/>
</dbReference>
<accession>A0A317G7T9</accession>
<dbReference type="Proteomes" id="UP000245488">
    <property type="component" value="Chromosome"/>
</dbReference>
<dbReference type="PANTHER" id="PTHR12993:SF11">
    <property type="entry name" value="N-ACETYLGLUCOSAMINYL-PHOSPHATIDYLINOSITOL DE-N-ACETYLASE"/>
    <property type="match status" value="1"/>
</dbReference>
<dbReference type="Pfam" id="PF02585">
    <property type="entry name" value="PIG-L"/>
    <property type="match status" value="1"/>
</dbReference>